<dbReference type="AlphaFoldDB" id="H0HXZ8"/>
<dbReference type="InterPro" id="IPR010050">
    <property type="entry name" value="MTA_SAH_nuc_hyp"/>
</dbReference>
<evidence type="ECO:0000313" key="3">
    <source>
        <dbReference type="Proteomes" id="UP000003250"/>
    </source>
</evidence>
<protein>
    <submittedName>
        <fullName evidence="2">5'-methylthioadenosine/S-adenosylhomocysteine nucleosidase</fullName>
        <ecNumber evidence="2">3.2.2.9</ecNumber>
    </submittedName>
</protein>
<reference evidence="2 3" key="1">
    <citation type="journal article" date="2012" name="J. Bacteriol.">
        <title>Draft Genome Sequence of Mesorhizobium alhagi CCNWXJ12-2T, a Novel Salt-Resistant Species Isolated from the Desert of Northwestern China.</title>
        <authorList>
            <person name="Zhou M."/>
            <person name="Chen W."/>
            <person name="Chen H."/>
            <person name="Wei G."/>
        </authorList>
    </citation>
    <scope>NUCLEOTIDE SEQUENCE [LARGE SCALE GENOMIC DNA]</scope>
    <source>
        <strain evidence="2 3">CCNWXJ12-2</strain>
    </source>
</reference>
<dbReference type="NCBIfam" id="TIGR01705">
    <property type="entry name" value="MTA_SAH-nuc-hyp"/>
    <property type="match status" value="1"/>
</dbReference>
<name>H0HXZ8_9HYPH</name>
<proteinExistence type="predicted"/>
<dbReference type="GO" id="GO:0008782">
    <property type="term" value="F:adenosylhomocysteine nucleosidase activity"/>
    <property type="evidence" value="ECO:0007669"/>
    <property type="project" value="UniProtKB-EC"/>
</dbReference>
<accession>H0HXZ8</accession>
<dbReference type="Pfam" id="PF01048">
    <property type="entry name" value="PNP_UDP_1"/>
    <property type="match status" value="1"/>
</dbReference>
<sequence length="215" mass="22656">MIESVAGKSILFVMAVDAEYGPHLQRLISPFMTGVGPVESGVAMGAELARLQTQNALPDLVVSLGSAGSRTLEQTEIYQAVSVSYRDMDASALGFEKGATPFLDLPVTVPMPLRVSGIPGASLSTGAAIISGTAYDAIAADMVDMETFAVLRACQRFGVELIGLRGISDGAAELKHVSDWTEYLHVIDEKLAAAIKTLEAALENGSLRIEGKTTR</sequence>
<feature type="domain" description="Nucleoside phosphorylase" evidence="1">
    <location>
        <begin position="134"/>
        <end position="198"/>
    </location>
</feature>
<dbReference type="SUPFAM" id="SSF53167">
    <property type="entry name" value="Purine and uridine phosphorylases"/>
    <property type="match status" value="1"/>
</dbReference>
<evidence type="ECO:0000313" key="2">
    <source>
        <dbReference type="EMBL" id="EHK54400.1"/>
    </source>
</evidence>
<dbReference type="EMBL" id="AHAM01000213">
    <property type="protein sequence ID" value="EHK54400.1"/>
    <property type="molecule type" value="Genomic_DNA"/>
</dbReference>
<keyword evidence="3" id="KW-1185">Reference proteome</keyword>
<organism evidence="2 3">
    <name type="scientific">Mesorhizobium alhagi CCNWXJ12-2</name>
    <dbReference type="NCBI Taxonomy" id="1107882"/>
    <lineage>
        <taxon>Bacteria</taxon>
        <taxon>Pseudomonadati</taxon>
        <taxon>Pseudomonadota</taxon>
        <taxon>Alphaproteobacteria</taxon>
        <taxon>Hyphomicrobiales</taxon>
        <taxon>Phyllobacteriaceae</taxon>
        <taxon>Allomesorhizobium</taxon>
    </lineage>
</organism>
<dbReference type="InterPro" id="IPR035994">
    <property type="entry name" value="Nucleoside_phosphorylase_sf"/>
</dbReference>
<dbReference type="Gene3D" id="3.40.50.1580">
    <property type="entry name" value="Nucleoside phosphorylase domain"/>
    <property type="match status" value="1"/>
</dbReference>
<dbReference type="PATRIC" id="fig|1107882.3.peg.4925"/>
<dbReference type="RefSeq" id="WP_008838655.1">
    <property type="nucleotide sequence ID" value="NZ_AHAM01000213.1"/>
</dbReference>
<keyword evidence="2" id="KW-0326">Glycosidase</keyword>
<dbReference type="InterPro" id="IPR000845">
    <property type="entry name" value="Nucleoside_phosphorylase_d"/>
</dbReference>
<dbReference type="GO" id="GO:0009116">
    <property type="term" value="P:nucleoside metabolic process"/>
    <property type="evidence" value="ECO:0007669"/>
    <property type="project" value="InterPro"/>
</dbReference>
<evidence type="ECO:0000259" key="1">
    <source>
        <dbReference type="Pfam" id="PF01048"/>
    </source>
</evidence>
<dbReference type="EC" id="3.2.2.9" evidence="2"/>
<dbReference type="Proteomes" id="UP000003250">
    <property type="component" value="Unassembled WGS sequence"/>
</dbReference>
<gene>
    <name evidence="2" type="ORF">MAXJ12_25383</name>
</gene>
<keyword evidence="2" id="KW-0378">Hydrolase</keyword>